<keyword evidence="1" id="KW-0732">Signal</keyword>
<evidence type="ECO:0000313" key="2">
    <source>
        <dbReference type="EMBL" id="PJE96424.1"/>
    </source>
</evidence>
<evidence type="ECO:0000256" key="1">
    <source>
        <dbReference type="SAM" id="SignalP"/>
    </source>
</evidence>
<evidence type="ECO:0000313" key="3">
    <source>
        <dbReference type="Proteomes" id="UP000230407"/>
    </source>
</evidence>
<dbReference type="PROSITE" id="PS51257">
    <property type="entry name" value="PROKAR_LIPOPROTEIN"/>
    <property type="match status" value="1"/>
</dbReference>
<protein>
    <recommendedName>
        <fullName evidence="4">GerMN domain-containing protein</fullName>
    </recommendedName>
</protein>
<gene>
    <name evidence="2" type="ORF">CUT44_18140</name>
</gene>
<proteinExistence type="predicted"/>
<evidence type="ECO:0008006" key="4">
    <source>
        <dbReference type="Google" id="ProtNLM"/>
    </source>
</evidence>
<sequence length="193" mass="19539">MTHPPARPRRVPRPGAAVLGALAALLAAASAAGCGIAPAGPVPAGAPASGVQRPGTEARLVRLYFADSHGIRAVSRPVERPLGPQQALDLLLAGPTSAERGRGLISRVPPMGGRLTATAADGAVDISVPVTVATGELDVTAVSQLVCTAAHAEVPGDRPPTRVDVRIREGGVHSRTHWTVRCGPNGNAVPVTN</sequence>
<dbReference type="AlphaFoldDB" id="A0A2M8LWW4"/>
<organism evidence="2 3">
    <name type="scientific">Streptomyces carminius</name>
    <dbReference type="NCBI Taxonomy" id="2665496"/>
    <lineage>
        <taxon>Bacteria</taxon>
        <taxon>Bacillati</taxon>
        <taxon>Actinomycetota</taxon>
        <taxon>Actinomycetes</taxon>
        <taxon>Kitasatosporales</taxon>
        <taxon>Streptomycetaceae</taxon>
        <taxon>Streptomyces</taxon>
    </lineage>
</organism>
<dbReference type="EMBL" id="PGGW01000058">
    <property type="protein sequence ID" value="PJE96424.1"/>
    <property type="molecule type" value="Genomic_DNA"/>
</dbReference>
<reference evidence="2 3" key="1">
    <citation type="submission" date="2017-11" db="EMBL/GenBank/DDBJ databases">
        <title>Streptomyces carmine sp. nov., a novel actinomycete isolated from Sophora alopecuroides in Xinjiang, China.</title>
        <authorList>
            <person name="Wang Y."/>
            <person name="Luo X."/>
            <person name="Wan C."/>
            <person name="Zhang L."/>
        </authorList>
    </citation>
    <scope>NUCLEOTIDE SEQUENCE [LARGE SCALE GENOMIC DNA]</scope>
    <source>
        <strain evidence="2 3">TRM SA0054</strain>
    </source>
</reference>
<dbReference type="Proteomes" id="UP000230407">
    <property type="component" value="Unassembled WGS sequence"/>
</dbReference>
<dbReference type="RefSeq" id="WP_100202917.1">
    <property type="nucleotide sequence ID" value="NZ_PGGW01000058.1"/>
</dbReference>
<comment type="caution">
    <text evidence="2">The sequence shown here is derived from an EMBL/GenBank/DDBJ whole genome shotgun (WGS) entry which is preliminary data.</text>
</comment>
<accession>A0A2M8LWW4</accession>
<keyword evidence="3" id="KW-1185">Reference proteome</keyword>
<name>A0A2M8LWW4_9ACTN</name>
<feature type="signal peptide" evidence="1">
    <location>
        <begin position="1"/>
        <end position="39"/>
    </location>
</feature>
<feature type="chain" id="PRO_5014922108" description="GerMN domain-containing protein" evidence="1">
    <location>
        <begin position="40"/>
        <end position="193"/>
    </location>
</feature>